<dbReference type="Proteomes" id="UP000284841">
    <property type="component" value="Unassembled WGS sequence"/>
</dbReference>
<keyword evidence="6 7" id="KW-0472">Membrane</keyword>
<gene>
    <name evidence="9" type="ORF">DW099_00410</name>
</gene>
<keyword evidence="3" id="KW-0997">Cell inner membrane</keyword>
<keyword evidence="10" id="KW-1185">Reference proteome</keyword>
<dbReference type="RefSeq" id="WP_067538463.1">
    <property type="nucleotide sequence ID" value="NZ_AP025567.1"/>
</dbReference>
<feature type="transmembrane region" description="Helical" evidence="7">
    <location>
        <begin position="403"/>
        <end position="423"/>
    </location>
</feature>
<name>A0A415E600_9FIRM</name>
<keyword evidence="2" id="KW-1003">Cell membrane</keyword>
<dbReference type="NCBIfam" id="TIGR00786">
    <property type="entry name" value="dctM"/>
    <property type="match status" value="1"/>
</dbReference>
<evidence type="ECO:0000256" key="3">
    <source>
        <dbReference type="ARBA" id="ARBA00022519"/>
    </source>
</evidence>
<dbReference type="Pfam" id="PF06808">
    <property type="entry name" value="DctM"/>
    <property type="match status" value="1"/>
</dbReference>
<dbReference type="GO" id="GO:0022857">
    <property type="term" value="F:transmembrane transporter activity"/>
    <property type="evidence" value="ECO:0007669"/>
    <property type="project" value="TreeGrafter"/>
</dbReference>
<keyword evidence="4 7" id="KW-0812">Transmembrane</keyword>
<dbReference type="InterPro" id="IPR010656">
    <property type="entry name" value="DctM"/>
</dbReference>
<dbReference type="EMBL" id="QRMS01000001">
    <property type="protein sequence ID" value="RHJ89075.1"/>
    <property type="molecule type" value="Genomic_DNA"/>
</dbReference>
<evidence type="ECO:0000256" key="2">
    <source>
        <dbReference type="ARBA" id="ARBA00022475"/>
    </source>
</evidence>
<feature type="transmembrane region" description="Helical" evidence="7">
    <location>
        <begin position="176"/>
        <end position="198"/>
    </location>
</feature>
<comment type="caution">
    <text evidence="9">The sequence shown here is derived from an EMBL/GenBank/DDBJ whole genome shotgun (WGS) entry which is preliminary data.</text>
</comment>
<dbReference type="STRING" id="1776384.GCA_900086585_02304"/>
<dbReference type="PIRSF" id="PIRSF006066">
    <property type="entry name" value="HI0050"/>
    <property type="match status" value="1"/>
</dbReference>
<feature type="transmembrane region" description="Helical" evidence="7">
    <location>
        <begin position="64"/>
        <end position="86"/>
    </location>
</feature>
<protein>
    <submittedName>
        <fullName evidence="9">TRAP transporter large permease</fullName>
    </submittedName>
</protein>
<accession>A0A415E600</accession>
<evidence type="ECO:0000259" key="8">
    <source>
        <dbReference type="Pfam" id="PF06808"/>
    </source>
</evidence>
<evidence type="ECO:0000256" key="6">
    <source>
        <dbReference type="ARBA" id="ARBA00023136"/>
    </source>
</evidence>
<dbReference type="AlphaFoldDB" id="A0A415E600"/>
<comment type="subcellular location">
    <subcellularLocation>
        <location evidence="1">Cell inner membrane</location>
        <topology evidence="1">Multi-pass membrane protein</topology>
    </subcellularLocation>
</comment>
<dbReference type="OrthoDB" id="9772674at2"/>
<dbReference type="PANTHER" id="PTHR33362">
    <property type="entry name" value="SIALIC ACID TRAP TRANSPORTER PERMEASE PROTEIN SIAT-RELATED"/>
    <property type="match status" value="1"/>
</dbReference>
<evidence type="ECO:0000313" key="10">
    <source>
        <dbReference type="Proteomes" id="UP000284841"/>
    </source>
</evidence>
<proteinExistence type="predicted"/>
<dbReference type="PANTHER" id="PTHR33362:SF5">
    <property type="entry name" value="C4-DICARBOXYLATE TRAP TRANSPORTER LARGE PERMEASE PROTEIN DCTM"/>
    <property type="match status" value="1"/>
</dbReference>
<feature type="transmembrane region" description="Helical" evidence="7">
    <location>
        <begin position="343"/>
        <end position="368"/>
    </location>
</feature>
<evidence type="ECO:0000256" key="4">
    <source>
        <dbReference type="ARBA" id="ARBA00022692"/>
    </source>
</evidence>
<evidence type="ECO:0000256" key="5">
    <source>
        <dbReference type="ARBA" id="ARBA00022989"/>
    </source>
</evidence>
<feature type="domain" description="TRAP C4-dicarboxylate transport system permease DctM subunit" evidence="8">
    <location>
        <begin position="11"/>
        <end position="423"/>
    </location>
</feature>
<organism evidence="9 10">
    <name type="scientific">Emergencia timonensis</name>
    <dbReference type="NCBI Taxonomy" id="1776384"/>
    <lineage>
        <taxon>Bacteria</taxon>
        <taxon>Bacillati</taxon>
        <taxon>Bacillota</taxon>
        <taxon>Clostridia</taxon>
        <taxon>Peptostreptococcales</taxon>
        <taxon>Anaerovoracaceae</taxon>
        <taxon>Emergencia</taxon>
    </lineage>
</organism>
<dbReference type="GO" id="GO:0005886">
    <property type="term" value="C:plasma membrane"/>
    <property type="evidence" value="ECO:0007669"/>
    <property type="project" value="UniProtKB-SubCell"/>
</dbReference>
<evidence type="ECO:0000313" key="9">
    <source>
        <dbReference type="EMBL" id="RHJ89075.1"/>
    </source>
</evidence>
<feature type="transmembrane region" description="Helical" evidence="7">
    <location>
        <begin position="6"/>
        <end position="26"/>
    </location>
</feature>
<sequence length="436" mass="46148">MTTVTIGVLSIVLFFVLALIGVKICYAMLASGIVGLLFISGAKGTISVVSTALFSMISSYDYCVLPMFILMATIITETGMGTSLYTSCRSWLGHFKGGLCIATIIACAVFAAVTAFPWASIMAVGAIALPEMSRYGYDKKMALGSIAAGSELGDLIPPSSMFIIYGMMTSTSIGSLLIAGIVPGLLMAGLYVIVIALWCKVKPDAGPRGPKTTAKEKLIALKEVWPILVVVAFVMGGILIGICTPTEAGALGAVLAFFVACVQKRMNFKIFKNILIASANMIGMIYMVISCAMLMKQMLALSGLTFAMSDAVLGLALPNGVLMVIILIVYIILGMFFDATSMILLTVGIFLPIVQQCGYSALWFGVIMVRMGDIGGLTPPMGMTAFFLKGLAKRPLAEVFKGVTPFLAADFVGLALLMFFPAICEWLPGVLGYTVI</sequence>
<reference evidence="9 10" key="1">
    <citation type="submission" date="2018-08" db="EMBL/GenBank/DDBJ databases">
        <title>A genome reference for cultivated species of the human gut microbiota.</title>
        <authorList>
            <person name="Zou Y."/>
            <person name="Xue W."/>
            <person name="Luo G."/>
        </authorList>
    </citation>
    <scope>NUCLEOTIDE SEQUENCE [LARGE SCALE GENOMIC DNA]</scope>
    <source>
        <strain evidence="9 10">AM07-24</strain>
    </source>
</reference>
<dbReference type="InterPro" id="IPR004681">
    <property type="entry name" value="TRAP_DctM"/>
</dbReference>
<feature type="transmembrane region" description="Helical" evidence="7">
    <location>
        <begin position="315"/>
        <end position="336"/>
    </location>
</feature>
<evidence type="ECO:0000256" key="1">
    <source>
        <dbReference type="ARBA" id="ARBA00004429"/>
    </source>
</evidence>
<feature type="transmembrane region" description="Helical" evidence="7">
    <location>
        <begin position="246"/>
        <end position="262"/>
    </location>
</feature>
<keyword evidence="5 7" id="KW-1133">Transmembrane helix</keyword>
<feature type="transmembrane region" description="Helical" evidence="7">
    <location>
        <begin position="98"/>
        <end position="129"/>
    </location>
</feature>
<feature type="transmembrane region" description="Helical" evidence="7">
    <location>
        <begin position="274"/>
        <end position="295"/>
    </location>
</feature>
<dbReference type="GeneID" id="83004654"/>
<feature type="transmembrane region" description="Helical" evidence="7">
    <location>
        <begin position="33"/>
        <end position="58"/>
    </location>
</feature>
<evidence type="ECO:0000256" key="7">
    <source>
        <dbReference type="SAM" id="Phobius"/>
    </source>
</evidence>